<dbReference type="RefSeq" id="WP_344309506.1">
    <property type="nucleotide sequence ID" value="NZ_BAAANO010000020.1"/>
</dbReference>
<protein>
    <submittedName>
        <fullName evidence="2">Benzoate/H(+) symporter BenE family transporter</fullName>
    </submittedName>
</protein>
<comment type="caution">
    <text evidence="2">The sequence shown here is derived from an EMBL/GenBank/DDBJ whole genome shotgun (WGS) entry which is preliminary data.</text>
</comment>
<dbReference type="Proteomes" id="UP001500755">
    <property type="component" value="Unassembled WGS sequence"/>
</dbReference>
<feature type="transmembrane region" description="Helical" evidence="1">
    <location>
        <begin position="287"/>
        <end position="309"/>
    </location>
</feature>
<accession>A0ABP5EWZ6</accession>
<dbReference type="PANTHER" id="PTHR30199">
    <property type="entry name" value="MFS FAMILY TRANSPORTER, PREDICTED SUBSTRATE BENZOATE"/>
    <property type="match status" value="1"/>
</dbReference>
<keyword evidence="3" id="KW-1185">Reference proteome</keyword>
<keyword evidence="1" id="KW-1133">Transmembrane helix</keyword>
<proteinExistence type="predicted"/>
<dbReference type="PANTHER" id="PTHR30199:SF0">
    <property type="entry name" value="INNER MEMBRANE PROTEIN YDCO"/>
    <property type="match status" value="1"/>
</dbReference>
<evidence type="ECO:0000313" key="3">
    <source>
        <dbReference type="Proteomes" id="UP001500755"/>
    </source>
</evidence>
<organism evidence="2 3">
    <name type="scientific">Brevibacterium samyangense</name>
    <dbReference type="NCBI Taxonomy" id="366888"/>
    <lineage>
        <taxon>Bacteria</taxon>
        <taxon>Bacillati</taxon>
        <taxon>Actinomycetota</taxon>
        <taxon>Actinomycetes</taxon>
        <taxon>Micrococcales</taxon>
        <taxon>Brevibacteriaceae</taxon>
        <taxon>Brevibacterium</taxon>
    </lineage>
</organism>
<keyword evidence="1" id="KW-0812">Transmembrane</keyword>
<sequence>MERRQIALSGLTTALVGFASSSAVVLAGLEAMGASGSQAASGLVILCVTQALGMLWLAIRTRLPIVLSWSTPGAALLASGVEPEGGWPVALGAFVVTGVLIVLTGLWPTLSALVAAIPTSIAQAMLAGVLVSLCLAPVTGVLEDPLAIVPIVLVWLVLMRLAPTWAAPAAFAVGLAVLGIEAVQNGGVDGPVLPVLVPVVPEFTWQAVIGLAVPLAIVTMASQNVPGVAVLKSYGFTVPWRESMTVTGIGTVLGAPFGGHAINLAAISAALAVSPEALEDPDKRWKVVRFTACVYLVLAVLATALTSLVAVSPTVLAAVAGLALLPTLASSIAGAVRIESTRVAAVVTFLIGASGITVAGIGAAFWALLAGLVVHVVLRKGP</sequence>
<feature type="transmembrane region" description="Helical" evidence="1">
    <location>
        <begin position="87"/>
        <end position="106"/>
    </location>
</feature>
<evidence type="ECO:0000313" key="2">
    <source>
        <dbReference type="EMBL" id="GAA2009950.1"/>
    </source>
</evidence>
<dbReference type="NCBIfam" id="TIGR00843">
    <property type="entry name" value="benE"/>
    <property type="match status" value="1"/>
</dbReference>
<feature type="transmembrane region" description="Helical" evidence="1">
    <location>
        <begin position="343"/>
        <end position="376"/>
    </location>
</feature>
<dbReference type="InterPro" id="IPR004711">
    <property type="entry name" value="Benzoate_Transporter"/>
</dbReference>
<name>A0ABP5EWZ6_9MICO</name>
<keyword evidence="1" id="KW-0472">Membrane</keyword>
<feature type="transmembrane region" description="Helical" evidence="1">
    <location>
        <begin position="65"/>
        <end position="81"/>
    </location>
</feature>
<evidence type="ECO:0000256" key="1">
    <source>
        <dbReference type="SAM" id="Phobius"/>
    </source>
</evidence>
<gene>
    <name evidence="2" type="ORF">GCM10009755_21100</name>
</gene>
<dbReference type="Pfam" id="PF03594">
    <property type="entry name" value="BenE"/>
    <property type="match status" value="1"/>
</dbReference>
<feature type="transmembrane region" description="Helical" evidence="1">
    <location>
        <begin position="39"/>
        <end position="58"/>
    </location>
</feature>
<dbReference type="EMBL" id="BAAANO010000020">
    <property type="protein sequence ID" value="GAA2009950.1"/>
    <property type="molecule type" value="Genomic_DNA"/>
</dbReference>
<reference evidence="3" key="1">
    <citation type="journal article" date="2019" name="Int. J. Syst. Evol. Microbiol.">
        <title>The Global Catalogue of Microorganisms (GCM) 10K type strain sequencing project: providing services to taxonomists for standard genome sequencing and annotation.</title>
        <authorList>
            <consortium name="The Broad Institute Genomics Platform"/>
            <consortium name="The Broad Institute Genome Sequencing Center for Infectious Disease"/>
            <person name="Wu L."/>
            <person name="Ma J."/>
        </authorList>
    </citation>
    <scope>NUCLEOTIDE SEQUENCE [LARGE SCALE GENOMIC DNA]</scope>
    <source>
        <strain evidence="3">JCM 14546</strain>
    </source>
</reference>
<feature type="transmembrane region" description="Helical" evidence="1">
    <location>
        <begin position="113"/>
        <end position="133"/>
    </location>
</feature>
<feature type="transmembrane region" description="Helical" evidence="1">
    <location>
        <begin position="315"/>
        <end position="336"/>
    </location>
</feature>
<feature type="transmembrane region" description="Helical" evidence="1">
    <location>
        <begin position="203"/>
        <end position="222"/>
    </location>
</feature>
<feature type="transmembrane region" description="Helical" evidence="1">
    <location>
        <begin position="165"/>
        <end position="183"/>
    </location>
</feature>